<accession>A0A9D9H6N6</accession>
<evidence type="ECO:0000259" key="1">
    <source>
        <dbReference type="Pfam" id="PF03235"/>
    </source>
</evidence>
<reference evidence="2" key="2">
    <citation type="journal article" date="2021" name="PeerJ">
        <title>Extensive microbial diversity within the chicken gut microbiome revealed by metagenomics and culture.</title>
        <authorList>
            <person name="Gilroy R."/>
            <person name="Ravi A."/>
            <person name="Getino M."/>
            <person name="Pursley I."/>
            <person name="Horton D.L."/>
            <person name="Alikhan N.F."/>
            <person name="Baker D."/>
            <person name="Gharbi K."/>
            <person name="Hall N."/>
            <person name="Watson M."/>
            <person name="Adriaenssens E.M."/>
            <person name="Foster-Nyarko E."/>
            <person name="Jarju S."/>
            <person name="Secka A."/>
            <person name="Antonio M."/>
            <person name="Oren A."/>
            <person name="Chaudhuri R.R."/>
            <person name="La Ragione R."/>
            <person name="Hildebrand F."/>
            <person name="Pallen M.J."/>
        </authorList>
    </citation>
    <scope>NUCLEOTIDE SEQUENCE</scope>
    <source>
        <strain evidence="2">11167</strain>
    </source>
</reference>
<comment type="caution">
    <text evidence="2">The sequence shown here is derived from an EMBL/GenBank/DDBJ whole genome shotgun (WGS) entry which is preliminary data.</text>
</comment>
<proteinExistence type="predicted"/>
<evidence type="ECO:0000313" key="2">
    <source>
        <dbReference type="EMBL" id="MBO8443055.1"/>
    </source>
</evidence>
<reference evidence="2" key="1">
    <citation type="submission" date="2020-10" db="EMBL/GenBank/DDBJ databases">
        <authorList>
            <person name="Gilroy R."/>
        </authorList>
    </citation>
    <scope>NUCLEOTIDE SEQUENCE</scope>
    <source>
        <strain evidence="2">11167</strain>
    </source>
</reference>
<dbReference type="EMBL" id="JADIMU010000030">
    <property type="protein sequence ID" value="MBO8443055.1"/>
    <property type="molecule type" value="Genomic_DNA"/>
</dbReference>
<name>A0A9D9H6N6_9SPIR</name>
<dbReference type="PANTHER" id="PTHR35149:SF2">
    <property type="entry name" value="DUF262 DOMAIN-CONTAINING PROTEIN"/>
    <property type="match status" value="1"/>
</dbReference>
<feature type="domain" description="GmrSD restriction endonucleases N-terminal" evidence="1">
    <location>
        <begin position="8"/>
        <end position="208"/>
    </location>
</feature>
<protein>
    <submittedName>
        <fullName evidence="2">DUF262 domain-containing protein</fullName>
    </submittedName>
</protein>
<dbReference type="InterPro" id="IPR004919">
    <property type="entry name" value="GmrSD_N"/>
</dbReference>
<dbReference type="CDD" id="cd16387">
    <property type="entry name" value="ParB_N_Srx"/>
    <property type="match status" value="1"/>
</dbReference>
<evidence type="ECO:0000313" key="3">
    <source>
        <dbReference type="Proteomes" id="UP000823633"/>
    </source>
</evidence>
<dbReference type="AlphaFoldDB" id="A0A9D9H6N6"/>
<gene>
    <name evidence="2" type="ORF">IAC42_04775</name>
</gene>
<dbReference type="PANTHER" id="PTHR35149">
    <property type="entry name" value="SLL5132 PROTEIN"/>
    <property type="match status" value="1"/>
</dbReference>
<dbReference type="Proteomes" id="UP000823633">
    <property type="component" value="Unassembled WGS sequence"/>
</dbReference>
<organism evidence="2 3">
    <name type="scientific">Candidatus Aphodenecus pullistercoris</name>
    <dbReference type="NCBI Taxonomy" id="2840669"/>
    <lineage>
        <taxon>Bacteria</taxon>
        <taxon>Pseudomonadati</taxon>
        <taxon>Spirochaetota</taxon>
        <taxon>Spirochaetia</taxon>
        <taxon>Spirochaetales</taxon>
        <taxon>Candidatus Aphodenecus</taxon>
    </lineage>
</organism>
<sequence length="678" mass="77853">MKELGGYRFLIPSYQRGYRWDSGKEGDQVDRLLDDITSYLGHNGFSTQTYYCLQPLVVRKNSGDDSWEVIDGQQRLTTIFLILKYLEKHFPYENLPLFEIEYTTRAECKAFLNGIDELCDDPSANGNIDFNCIAKAYRTIRGFFDGKENAKRFCELFTSSLRGDVRFIWYNVTSECDQQPGYEKSLFSRLNEGKIPLTKSELVKALLLNNIEGQLRLQIETDARPTSAPGLDADDVSQRVLVDVADCLDSMSGSIRLLIAAKMGQLPSAVGSREMGQLAQLLRQRIAEQWDRMELRLSDQEFWSFLYGQREDGKYPARMDFMLSLLVPEKEDVFVYYERRISSQDATGVHTPEDIAVLKAWKEVTSLFQRLDDWFKDREIFHLAGFLRHMGVSIRQLMDFYEKEATGISDFKKRLRLNAIYMAIPGNGQSALKTSFDDEDPRDSSWLDDVVYNDGKSDVKNILLLLNILSILHNKESSQRFSFHHFLSEDYDIEHIKPQTPKDFKTRKQKEEFCKQVIDCLFSGYDDTKRGEIIKKITSVQRIHRKSIGIPDWGFADTGSIINVVKKITAFLDDESMPDPGFENEELAMLGADSQGGGDGLGNLVLLDSSSNRKYGNAIFLVKRKTVMDREHEGRYILPCTRDVFGKMYTTTFSNPFKWTKADGECYLESMKKLIEEA</sequence>
<dbReference type="Pfam" id="PF03235">
    <property type="entry name" value="GmrSD_N"/>
    <property type="match status" value="1"/>
</dbReference>